<comment type="similarity">
    <text evidence="2 11">Belongs to the SecG family.</text>
</comment>
<keyword evidence="9 11" id="KW-0811">Translocation</keyword>
<keyword evidence="7 11" id="KW-0653">Protein transport</keyword>
<dbReference type="GO" id="GO:0043952">
    <property type="term" value="P:protein transport by the Sec complex"/>
    <property type="evidence" value="ECO:0007669"/>
    <property type="project" value="TreeGrafter"/>
</dbReference>
<evidence type="ECO:0000256" key="10">
    <source>
        <dbReference type="ARBA" id="ARBA00023136"/>
    </source>
</evidence>
<comment type="subcellular location">
    <subcellularLocation>
        <location evidence="1 11">Cell membrane</location>
        <topology evidence="1 11">Multi-pass membrane protein</topology>
    </subcellularLocation>
</comment>
<evidence type="ECO:0000313" key="14">
    <source>
        <dbReference type="Proteomes" id="UP000001977"/>
    </source>
</evidence>
<evidence type="ECO:0000256" key="8">
    <source>
        <dbReference type="ARBA" id="ARBA00022989"/>
    </source>
</evidence>
<evidence type="ECO:0000256" key="6">
    <source>
        <dbReference type="ARBA" id="ARBA00022692"/>
    </source>
</evidence>
<evidence type="ECO:0000256" key="7">
    <source>
        <dbReference type="ARBA" id="ARBA00022927"/>
    </source>
</evidence>
<keyword evidence="6 11" id="KW-0812">Transmembrane</keyword>
<feature type="compositionally biased region" description="Polar residues" evidence="12">
    <location>
        <begin position="80"/>
        <end position="98"/>
    </location>
</feature>
<dbReference type="HOGENOM" id="CLU_094156_2_0_4"/>
<keyword evidence="5 11" id="KW-1003">Cell membrane</keyword>
<evidence type="ECO:0000256" key="9">
    <source>
        <dbReference type="ARBA" id="ARBA00023010"/>
    </source>
</evidence>
<evidence type="ECO:0000256" key="11">
    <source>
        <dbReference type="RuleBase" id="RU365087"/>
    </source>
</evidence>
<dbReference type="KEGG" id="bav:BAV2658"/>
<dbReference type="STRING" id="360910.BAV2658"/>
<evidence type="ECO:0000256" key="4">
    <source>
        <dbReference type="ARBA" id="ARBA00022448"/>
    </source>
</evidence>
<dbReference type="AlphaFoldDB" id="Q2KWK5"/>
<dbReference type="RefSeq" id="WP_012418300.1">
    <property type="nucleotide sequence ID" value="NC_010645.1"/>
</dbReference>
<keyword evidence="4 11" id="KW-0813">Transport</keyword>
<sequence>MSLMLTILLVVQVISALTIVVLVLLQQGKGADMGSSFGSGSAGSLFGASGAANFLSRSTKWAAVVFFASTAFLAYASHKGNSSPAIESGVMQNFQDRSVPQAPGTPATGGEASVPAVPQAPGGASAVPQVPAAPQSPPAENK</sequence>
<dbReference type="GO" id="GO:0009306">
    <property type="term" value="P:protein secretion"/>
    <property type="evidence" value="ECO:0007669"/>
    <property type="project" value="UniProtKB-UniRule"/>
</dbReference>
<dbReference type="PANTHER" id="PTHR34182">
    <property type="entry name" value="PROTEIN-EXPORT MEMBRANE PROTEIN SECG"/>
    <property type="match status" value="1"/>
</dbReference>
<keyword evidence="14" id="KW-1185">Reference proteome</keyword>
<dbReference type="GO" id="GO:0005886">
    <property type="term" value="C:plasma membrane"/>
    <property type="evidence" value="ECO:0007669"/>
    <property type="project" value="UniProtKB-SubCell"/>
</dbReference>
<protein>
    <recommendedName>
        <fullName evidence="3 11">Protein-export membrane protein SecG</fullName>
    </recommendedName>
</protein>
<keyword evidence="10 11" id="KW-0472">Membrane</keyword>
<dbReference type="eggNOG" id="COG1314">
    <property type="taxonomic scope" value="Bacteria"/>
</dbReference>
<evidence type="ECO:0000256" key="12">
    <source>
        <dbReference type="SAM" id="MobiDB-lite"/>
    </source>
</evidence>
<dbReference type="GeneID" id="92934159"/>
<dbReference type="PRINTS" id="PR01651">
    <property type="entry name" value="SECGEXPORT"/>
</dbReference>
<dbReference type="GO" id="GO:0065002">
    <property type="term" value="P:intracellular protein transmembrane transport"/>
    <property type="evidence" value="ECO:0007669"/>
    <property type="project" value="TreeGrafter"/>
</dbReference>
<feature type="region of interest" description="Disordered" evidence="12">
    <location>
        <begin position="80"/>
        <end position="142"/>
    </location>
</feature>
<dbReference type="NCBIfam" id="TIGR00810">
    <property type="entry name" value="secG"/>
    <property type="match status" value="1"/>
</dbReference>
<accession>Q2KWK5</accession>
<dbReference type="EMBL" id="AM167904">
    <property type="protein sequence ID" value="CAJ50268.1"/>
    <property type="molecule type" value="Genomic_DNA"/>
</dbReference>
<dbReference type="GO" id="GO:0015450">
    <property type="term" value="F:protein-transporting ATPase activity"/>
    <property type="evidence" value="ECO:0007669"/>
    <property type="project" value="UniProtKB-UniRule"/>
</dbReference>
<dbReference type="PANTHER" id="PTHR34182:SF1">
    <property type="entry name" value="PROTEIN-EXPORT MEMBRANE PROTEIN SECG"/>
    <property type="match status" value="1"/>
</dbReference>
<organism evidence="13 14">
    <name type="scientific">Bordetella avium (strain 197N)</name>
    <dbReference type="NCBI Taxonomy" id="360910"/>
    <lineage>
        <taxon>Bacteria</taxon>
        <taxon>Pseudomonadati</taxon>
        <taxon>Pseudomonadota</taxon>
        <taxon>Betaproteobacteria</taxon>
        <taxon>Burkholderiales</taxon>
        <taxon>Alcaligenaceae</taxon>
        <taxon>Bordetella</taxon>
    </lineage>
</organism>
<evidence type="ECO:0000256" key="2">
    <source>
        <dbReference type="ARBA" id="ARBA00008445"/>
    </source>
</evidence>
<evidence type="ECO:0000256" key="3">
    <source>
        <dbReference type="ARBA" id="ARBA00017876"/>
    </source>
</evidence>
<comment type="function">
    <text evidence="11">Involved in protein export. Participates in an early event of protein translocation.</text>
</comment>
<proteinExistence type="inferred from homology"/>
<gene>
    <name evidence="13" type="primary">secG</name>
    <name evidence="13" type="ordered locus">BAV2658</name>
</gene>
<feature type="compositionally biased region" description="Low complexity" evidence="12">
    <location>
        <begin position="120"/>
        <end position="133"/>
    </location>
</feature>
<evidence type="ECO:0000313" key="13">
    <source>
        <dbReference type="EMBL" id="CAJ50268.1"/>
    </source>
</evidence>
<keyword evidence="8 11" id="KW-1133">Transmembrane helix</keyword>
<dbReference type="Proteomes" id="UP000001977">
    <property type="component" value="Chromosome"/>
</dbReference>
<feature type="transmembrane region" description="Helical" evidence="11">
    <location>
        <begin position="6"/>
        <end position="25"/>
    </location>
</feature>
<dbReference type="InterPro" id="IPR004692">
    <property type="entry name" value="SecG"/>
</dbReference>
<evidence type="ECO:0000256" key="1">
    <source>
        <dbReference type="ARBA" id="ARBA00004651"/>
    </source>
</evidence>
<evidence type="ECO:0000256" key="5">
    <source>
        <dbReference type="ARBA" id="ARBA00022475"/>
    </source>
</evidence>
<comment type="caution">
    <text evidence="11">Lacks conserved residue(s) required for the propagation of feature annotation.</text>
</comment>
<name>Q2KWK5_BORA1</name>
<dbReference type="OrthoDB" id="8566211at2"/>
<dbReference type="Pfam" id="PF03840">
    <property type="entry name" value="SecG"/>
    <property type="match status" value="1"/>
</dbReference>
<reference evidence="13 14" key="1">
    <citation type="journal article" date="2006" name="J. Bacteriol.">
        <title>Comparison of the genome sequence of the poultry pathogen Bordetella avium with those of B. bronchiseptica, B. pertussis, and B. parapertussis reveals extensive diversity in surface structures associated with host interaction.</title>
        <authorList>
            <person name="Sebaihia M."/>
            <person name="Preston A."/>
            <person name="Maskell D.J."/>
            <person name="Kuzmiak H."/>
            <person name="Connell T.D."/>
            <person name="King N.D."/>
            <person name="Orndorff P.E."/>
            <person name="Miyamoto D.M."/>
            <person name="Thomson N.R."/>
            <person name="Harris D."/>
            <person name="Goble A."/>
            <person name="Lord A."/>
            <person name="Murphy L."/>
            <person name="Quail M.A."/>
            <person name="Rutter S."/>
            <person name="Squares R."/>
            <person name="Squares S."/>
            <person name="Woodward J."/>
            <person name="Parkhill J."/>
            <person name="Temple L.M."/>
        </authorList>
    </citation>
    <scope>NUCLEOTIDE SEQUENCE [LARGE SCALE GENOMIC DNA]</scope>
    <source>
        <strain evidence="13 14">197N</strain>
    </source>
</reference>